<evidence type="ECO:0008006" key="4">
    <source>
        <dbReference type="Google" id="ProtNLM"/>
    </source>
</evidence>
<proteinExistence type="predicted"/>
<protein>
    <recommendedName>
        <fullName evidence="4">BIG2 domain-containing protein</fullName>
    </recommendedName>
</protein>
<name>A0A6P1TIY2_9FIRM</name>
<dbReference type="AlphaFoldDB" id="A0A6P1TIY2"/>
<dbReference type="RefSeq" id="WP_161837987.1">
    <property type="nucleotide sequence ID" value="NZ_CP048000.1"/>
</dbReference>
<keyword evidence="1" id="KW-1133">Transmembrane helix</keyword>
<organism evidence="2 3">
    <name type="scientific">Anaerocolumna sedimenticola</name>
    <dbReference type="NCBI Taxonomy" id="2696063"/>
    <lineage>
        <taxon>Bacteria</taxon>
        <taxon>Bacillati</taxon>
        <taxon>Bacillota</taxon>
        <taxon>Clostridia</taxon>
        <taxon>Lachnospirales</taxon>
        <taxon>Lachnospiraceae</taxon>
        <taxon>Anaerocolumna</taxon>
    </lineage>
</organism>
<dbReference type="EMBL" id="CP048000">
    <property type="protein sequence ID" value="QHQ61160.1"/>
    <property type="molecule type" value="Genomic_DNA"/>
</dbReference>
<keyword evidence="1" id="KW-0472">Membrane</keyword>
<dbReference type="SUPFAM" id="SSF49373">
    <property type="entry name" value="Invasin/intimin cell-adhesion fragments"/>
    <property type="match status" value="1"/>
</dbReference>
<dbReference type="InterPro" id="IPR008964">
    <property type="entry name" value="Invasin/intimin_cell_adhesion"/>
</dbReference>
<evidence type="ECO:0000256" key="1">
    <source>
        <dbReference type="SAM" id="Phobius"/>
    </source>
</evidence>
<evidence type="ECO:0000313" key="3">
    <source>
        <dbReference type="Proteomes" id="UP000464314"/>
    </source>
</evidence>
<dbReference type="Gene3D" id="2.60.40.1080">
    <property type="match status" value="1"/>
</dbReference>
<gene>
    <name evidence="2" type="ORF">Ana3638_10575</name>
</gene>
<evidence type="ECO:0000313" key="2">
    <source>
        <dbReference type="EMBL" id="QHQ61160.1"/>
    </source>
</evidence>
<accession>A0A6P1TIY2</accession>
<sequence>MKKWMQKWMGILLAVLLFTSVIPVNEIITQAAAAPSLSVTTKALTGIGSAFTLTIKNLDKTKVKSKVWYTTNKSIVTVDSKTGYVTSTGKGTAYIKCKITYKDGTILRPACKVTVQIKATAIDITNIPGDGTDYFVMTTGIPLILTVFLHLVIPVI</sequence>
<dbReference type="KEGG" id="anr:Ana3638_10575"/>
<keyword evidence="1" id="KW-0812">Transmembrane</keyword>
<reference evidence="2 3" key="1">
    <citation type="submission" date="2020-01" db="EMBL/GenBank/DDBJ databases">
        <title>Genome analysis of Anaerocolumna sp. CBA3638.</title>
        <authorList>
            <person name="Kim J."/>
            <person name="Roh S.W."/>
        </authorList>
    </citation>
    <scope>NUCLEOTIDE SEQUENCE [LARGE SCALE GENOMIC DNA]</scope>
    <source>
        <strain evidence="2 3">CBA3638</strain>
    </source>
</reference>
<dbReference type="Proteomes" id="UP000464314">
    <property type="component" value="Chromosome"/>
</dbReference>
<keyword evidence="3" id="KW-1185">Reference proteome</keyword>
<feature type="transmembrane region" description="Helical" evidence="1">
    <location>
        <begin position="134"/>
        <end position="153"/>
    </location>
</feature>